<gene>
    <name evidence="9" type="ORF">N869_13960</name>
</gene>
<keyword evidence="4 5" id="KW-0413">Isomerase</keyword>
<comment type="similarity">
    <text evidence="2 6">Belongs to the FKBP-type PPIase family.</text>
</comment>
<comment type="catalytic activity">
    <reaction evidence="1 5 6">
        <text>[protein]-peptidylproline (omega=180) = [protein]-peptidylproline (omega=0)</text>
        <dbReference type="Rhea" id="RHEA:16237"/>
        <dbReference type="Rhea" id="RHEA-COMP:10747"/>
        <dbReference type="Rhea" id="RHEA-COMP:10748"/>
        <dbReference type="ChEBI" id="CHEBI:83833"/>
        <dbReference type="ChEBI" id="CHEBI:83834"/>
        <dbReference type="EC" id="5.2.1.8"/>
    </reaction>
</comment>
<sequence>MRRRTALAASGAVSVTLVAGLLGGCGPDGAPQTEVTVTGEYGAVPELEYDKPLEVSEAWSELLWEGQGPVLREDEPVLVDFYAEDGRDGSLVNETYTSDPKPHMLSPESVSVEIFEALVGRPVGSRVLHVVPEGPTYPRTVAVYDILPTRADGEPVEVREGLPEVELADDGAPSVTIPEDVDPPQELVVQPLLRGTGEQVSPGQVVTVQYTGVTWSDGEVFDTTWGNGKLPAPFPIAVGLVVPAWDEGLVEQTVGSQVLLVAPPQWGYGGTETELADETLVFVVDILAVRGEPRDRVEPTE</sequence>
<evidence type="ECO:0000256" key="3">
    <source>
        <dbReference type="ARBA" id="ARBA00023110"/>
    </source>
</evidence>
<dbReference type="InterPro" id="IPR001179">
    <property type="entry name" value="PPIase_FKBP_dom"/>
</dbReference>
<comment type="caution">
    <text evidence="9">The sequence shown here is derived from an EMBL/GenBank/DDBJ whole genome shotgun (WGS) entry which is preliminary data.</text>
</comment>
<dbReference type="InterPro" id="IPR046357">
    <property type="entry name" value="PPIase_dom_sf"/>
</dbReference>
<dbReference type="EC" id="5.2.1.8" evidence="6"/>
<feature type="chain" id="PRO_5038726438" description="Peptidyl-prolyl cis-trans isomerase" evidence="7">
    <location>
        <begin position="20"/>
        <end position="301"/>
    </location>
</feature>
<accession>A0A0A0C2G0</accession>
<dbReference type="PROSITE" id="PS51257">
    <property type="entry name" value="PROKAR_LIPOPROTEIN"/>
    <property type="match status" value="1"/>
</dbReference>
<evidence type="ECO:0000256" key="1">
    <source>
        <dbReference type="ARBA" id="ARBA00000971"/>
    </source>
</evidence>
<dbReference type="Pfam" id="PF00254">
    <property type="entry name" value="FKBP_C"/>
    <property type="match status" value="1"/>
</dbReference>
<evidence type="ECO:0000256" key="2">
    <source>
        <dbReference type="ARBA" id="ARBA00006577"/>
    </source>
</evidence>
<organism evidence="9 10">
    <name type="scientific">Cellulomonas bogoriensis 69B4 = DSM 16987</name>
    <dbReference type="NCBI Taxonomy" id="1386082"/>
    <lineage>
        <taxon>Bacteria</taxon>
        <taxon>Bacillati</taxon>
        <taxon>Actinomycetota</taxon>
        <taxon>Actinomycetes</taxon>
        <taxon>Micrococcales</taxon>
        <taxon>Cellulomonadaceae</taxon>
        <taxon>Cellulomonas</taxon>
    </lineage>
</organism>
<keyword evidence="3 5" id="KW-0697">Rotamase</keyword>
<dbReference type="Gene3D" id="3.10.50.40">
    <property type="match status" value="1"/>
</dbReference>
<keyword evidence="7" id="KW-0732">Signal</keyword>
<evidence type="ECO:0000259" key="8">
    <source>
        <dbReference type="PROSITE" id="PS50059"/>
    </source>
</evidence>
<keyword evidence="10" id="KW-1185">Reference proteome</keyword>
<dbReference type="EMBL" id="AXCZ01000005">
    <property type="protein sequence ID" value="KGM14355.1"/>
    <property type="molecule type" value="Genomic_DNA"/>
</dbReference>
<feature type="signal peptide" evidence="7">
    <location>
        <begin position="1"/>
        <end position="19"/>
    </location>
</feature>
<evidence type="ECO:0000256" key="5">
    <source>
        <dbReference type="PROSITE-ProRule" id="PRU00277"/>
    </source>
</evidence>
<evidence type="ECO:0000256" key="4">
    <source>
        <dbReference type="ARBA" id="ARBA00023235"/>
    </source>
</evidence>
<evidence type="ECO:0000313" key="9">
    <source>
        <dbReference type="EMBL" id="KGM14355.1"/>
    </source>
</evidence>
<dbReference type="PANTHER" id="PTHR43811:SF19">
    <property type="entry name" value="39 KDA FK506-BINDING NUCLEAR PROTEIN"/>
    <property type="match status" value="1"/>
</dbReference>
<evidence type="ECO:0000256" key="6">
    <source>
        <dbReference type="RuleBase" id="RU003915"/>
    </source>
</evidence>
<dbReference type="SUPFAM" id="SSF54534">
    <property type="entry name" value="FKBP-like"/>
    <property type="match status" value="1"/>
</dbReference>
<reference evidence="9 10" key="1">
    <citation type="submission" date="2013-08" db="EMBL/GenBank/DDBJ databases">
        <title>Genome sequencing of Cellulomonas bogoriensis 69B4.</title>
        <authorList>
            <person name="Chen F."/>
            <person name="Li Y."/>
            <person name="Wang G."/>
        </authorList>
    </citation>
    <scope>NUCLEOTIDE SEQUENCE [LARGE SCALE GENOMIC DNA]</scope>
    <source>
        <strain evidence="9 10">69B4</strain>
    </source>
</reference>
<dbReference type="AlphaFoldDB" id="A0A0A0C2G0"/>
<feature type="domain" description="PPIase FKBP-type" evidence="8">
    <location>
        <begin position="203"/>
        <end position="290"/>
    </location>
</feature>
<dbReference type="GO" id="GO:0003755">
    <property type="term" value="F:peptidyl-prolyl cis-trans isomerase activity"/>
    <property type="evidence" value="ECO:0007669"/>
    <property type="project" value="UniProtKB-UniRule"/>
</dbReference>
<evidence type="ECO:0000313" key="10">
    <source>
        <dbReference type="Proteomes" id="UP000054314"/>
    </source>
</evidence>
<dbReference type="Proteomes" id="UP000054314">
    <property type="component" value="Unassembled WGS sequence"/>
</dbReference>
<protein>
    <recommendedName>
        <fullName evidence="6">Peptidyl-prolyl cis-trans isomerase</fullName>
        <ecNumber evidence="6">5.2.1.8</ecNumber>
    </recommendedName>
</protein>
<dbReference type="PROSITE" id="PS50059">
    <property type="entry name" value="FKBP_PPIASE"/>
    <property type="match status" value="1"/>
</dbReference>
<proteinExistence type="inferred from homology"/>
<evidence type="ECO:0000256" key="7">
    <source>
        <dbReference type="SAM" id="SignalP"/>
    </source>
</evidence>
<dbReference type="PANTHER" id="PTHR43811">
    <property type="entry name" value="FKBP-TYPE PEPTIDYL-PROLYL CIS-TRANS ISOMERASE FKPA"/>
    <property type="match status" value="1"/>
</dbReference>
<name>A0A0A0C2G0_9CELL</name>